<dbReference type="OrthoDB" id="5500612at2"/>
<feature type="transmembrane region" description="Helical" evidence="3">
    <location>
        <begin position="21"/>
        <end position="43"/>
    </location>
</feature>
<dbReference type="GO" id="GO:0006308">
    <property type="term" value="P:DNA catabolic process"/>
    <property type="evidence" value="ECO:0007669"/>
    <property type="project" value="InterPro"/>
</dbReference>
<accession>A0A5C5YW08</accession>
<dbReference type="SUPFAM" id="SSF56219">
    <property type="entry name" value="DNase I-like"/>
    <property type="match status" value="1"/>
</dbReference>
<keyword evidence="5" id="KW-1185">Reference proteome</keyword>
<evidence type="ECO:0000256" key="2">
    <source>
        <dbReference type="ARBA" id="ARBA00022801"/>
    </source>
</evidence>
<name>A0A5C5YW08_9BACT</name>
<dbReference type="InterPro" id="IPR036691">
    <property type="entry name" value="Endo/exonu/phosph_ase_sf"/>
</dbReference>
<sequence>MGLLFGRSRRRSSRSVFSYIPFIRWIGPLVSVGGIAAACLSVITGRIDLSVLDKWAGVDDETAELAAANGDLIVNRKVPRERSSSTVRIATFNIQMFGDKKSQTRTLSQVPGVDVMGTIASIIRQFDLVAIQDIRSGDVGPVRRMIELVNAEGGTYTGTVSQPIGRSYQDTQCYAFVWDARRIRLLGEPYVVQDSADRMHREPMVGSFATIPVSSDGQMDGGRPFCFTLINANNDPDPAQHALASAEVNVLDDVFVRVRDYEYSRTGIEDYLLVGSLNTGVSGLGELSRIPNVVSVAGDIPTDVRRRETLDHILLDRTMTTEFTGQTGVIDLQRDFGLSEMQAALISDHAPLWAEFSVYESEHSQEVAVEQRMIR</sequence>
<evidence type="ECO:0000313" key="4">
    <source>
        <dbReference type="EMBL" id="TWT79232.1"/>
    </source>
</evidence>
<keyword evidence="3" id="KW-1133">Transmembrane helix</keyword>
<dbReference type="SMART" id="SM00476">
    <property type="entry name" value="DNaseIc"/>
    <property type="match status" value="1"/>
</dbReference>
<keyword evidence="3" id="KW-0472">Membrane</keyword>
<evidence type="ECO:0000256" key="3">
    <source>
        <dbReference type="SAM" id="Phobius"/>
    </source>
</evidence>
<dbReference type="PANTHER" id="PTHR11371">
    <property type="entry name" value="DEOXYRIBONUCLEASE"/>
    <property type="match status" value="1"/>
</dbReference>
<evidence type="ECO:0000256" key="1">
    <source>
        <dbReference type="ARBA" id="ARBA00022722"/>
    </source>
</evidence>
<keyword evidence="1" id="KW-0540">Nuclease</keyword>
<dbReference type="Proteomes" id="UP000315010">
    <property type="component" value="Unassembled WGS sequence"/>
</dbReference>
<proteinExistence type="predicted"/>
<keyword evidence="3" id="KW-0812">Transmembrane</keyword>
<keyword evidence="2" id="KW-0378">Hydrolase</keyword>
<dbReference type="Gene3D" id="3.60.10.10">
    <property type="entry name" value="Endonuclease/exonuclease/phosphatase"/>
    <property type="match status" value="1"/>
</dbReference>
<reference evidence="4 5" key="1">
    <citation type="submission" date="2019-02" db="EMBL/GenBank/DDBJ databases">
        <title>Deep-cultivation of Planctomycetes and their phenomic and genomic characterization uncovers novel biology.</title>
        <authorList>
            <person name="Wiegand S."/>
            <person name="Jogler M."/>
            <person name="Boedeker C."/>
            <person name="Pinto D."/>
            <person name="Vollmers J."/>
            <person name="Rivas-Marin E."/>
            <person name="Kohn T."/>
            <person name="Peeters S.H."/>
            <person name="Heuer A."/>
            <person name="Rast P."/>
            <person name="Oberbeckmann S."/>
            <person name="Bunk B."/>
            <person name="Jeske O."/>
            <person name="Meyerdierks A."/>
            <person name="Storesund J.E."/>
            <person name="Kallscheuer N."/>
            <person name="Luecker S."/>
            <person name="Lage O.M."/>
            <person name="Pohl T."/>
            <person name="Merkel B.J."/>
            <person name="Hornburger P."/>
            <person name="Mueller R.-W."/>
            <person name="Bruemmer F."/>
            <person name="Labrenz M."/>
            <person name="Spormann A.M."/>
            <person name="Op Den Camp H."/>
            <person name="Overmann J."/>
            <person name="Amann R."/>
            <person name="Jetten M.S.M."/>
            <person name="Mascher T."/>
            <person name="Medema M.H."/>
            <person name="Devos D.P."/>
            <person name="Kaster A.-K."/>
            <person name="Ovreas L."/>
            <person name="Rohde M."/>
            <person name="Galperin M.Y."/>
            <person name="Jogler C."/>
        </authorList>
    </citation>
    <scope>NUCLEOTIDE SEQUENCE [LARGE SCALE GENOMIC DNA]</scope>
    <source>
        <strain evidence="4 5">CA13</strain>
    </source>
</reference>
<evidence type="ECO:0008006" key="6">
    <source>
        <dbReference type="Google" id="ProtNLM"/>
    </source>
</evidence>
<comment type="caution">
    <text evidence="4">The sequence shown here is derived from an EMBL/GenBank/DDBJ whole genome shotgun (WGS) entry which is preliminary data.</text>
</comment>
<dbReference type="InterPro" id="IPR016202">
    <property type="entry name" value="DNase_I"/>
</dbReference>
<protein>
    <recommendedName>
        <fullName evidence="6">Endonuclease/Exonuclease/phosphatase family protein</fullName>
    </recommendedName>
</protein>
<dbReference type="EMBL" id="SJPJ01000001">
    <property type="protein sequence ID" value="TWT79232.1"/>
    <property type="molecule type" value="Genomic_DNA"/>
</dbReference>
<gene>
    <name evidence="4" type="ORF">CA13_06300</name>
</gene>
<dbReference type="GO" id="GO:0016787">
    <property type="term" value="F:hydrolase activity"/>
    <property type="evidence" value="ECO:0007669"/>
    <property type="project" value="UniProtKB-KW"/>
</dbReference>
<dbReference type="PANTHER" id="PTHR11371:SF31">
    <property type="entry name" value="EXTRACELLULAR NUCLEASE"/>
    <property type="match status" value="1"/>
</dbReference>
<organism evidence="4 5">
    <name type="scientific">Novipirellula herctigrandis</name>
    <dbReference type="NCBI Taxonomy" id="2527986"/>
    <lineage>
        <taxon>Bacteria</taxon>
        <taxon>Pseudomonadati</taxon>
        <taxon>Planctomycetota</taxon>
        <taxon>Planctomycetia</taxon>
        <taxon>Pirellulales</taxon>
        <taxon>Pirellulaceae</taxon>
        <taxon>Novipirellula</taxon>
    </lineage>
</organism>
<evidence type="ECO:0000313" key="5">
    <source>
        <dbReference type="Proteomes" id="UP000315010"/>
    </source>
</evidence>
<dbReference type="GO" id="GO:0004536">
    <property type="term" value="F:DNA nuclease activity"/>
    <property type="evidence" value="ECO:0007669"/>
    <property type="project" value="InterPro"/>
</dbReference>
<dbReference type="AlphaFoldDB" id="A0A5C5YW08"/>
<dbReference type="RefSeq" id="WP_146394502.1">
    <property type="nucleotide sequence ID" value="NZ_SJPJ01000001.1"/>
</dbReference>